<proteinExistence type="predicted"/>
<keyword evidence="2" id="KW-1185">Reference proteome</keyword>
<dbReference type="Proteomes" id="UP001177021">
    <property type="component" value="Unassembled WGS sequence"/>
</dbReference>
<sequence length="728" mass="82702">MRLRICSTQLQALTQEAATFVKQAVNLATRRSHSQVTPLHLATVMLSNSTTLLHKACLQCHSHPLHYKALEICFNVSLNRLPSSTISSPLLGGPQYSSPSLSNSLVAAFKRAQGHQRRTTSIENQQQSILALKIEVEQLIISILDDPCISRVMREAGFSSTLIKNKVEQALISHSEENTYTQQVRGNNVSSSTSFDLLGGSIDHNDVTSVFSELVNKIRNTIIVGESLENVEEVAKGVMQKFERRNVDQGELRYMQFVSVPLVSFKNISKEEVERKIVELRRMIRSYEGRRFILYLGDLKWLFEFWSNYCEQRTRSYYCSVEHMVMEIKKLISGNEVNGKFVLMGIATYTSYMKCKMWHPSLEAIWELHPFITTCVGSLSLTLSLDSNFQAQERSKMKIKDESFEDGVKVSKHPVLPTWLQNCKEVRVQTMENQKNAKQCDKECEGNLIMFIPQNVSKQDLVSNPNSSPNSASSSDEVDGFKSTQMFNELNDENMKILCDAMEKKVPNQIEIAKEIASTVLLCRSGMRKGGEKDNFLVKKDGKQETWMLFLGVDSQAKELISKELAKVVFGSYSNFVTVGMSSFFAEGSDESKKKRKRDEFGSSYMQRFGEAMNENPHRVFYMEDFEQVDYFTQKGIRKAIESGSIILPCGESIPLKDAIVIFSSETAFSYDENIGKENVDNLEEQKPCLSLDLNMAIEVDARNAHITEEFRILELVDKQIKFETQEL</sequence>
<name>A0ACB0LW86_TRIPR</name>
<reference evidence="1" key="1">
    <citation type="submission" date="2023-10" db="EMBL/GenBank/DDBJ databases">
        <authorList>
            <person name="Rodriguez Cubillos JULIANA M."/>
            <person name="De Vega J."/>
        </authorList>
    </citation>
    <scope>NUCLEOTIDE SEQUENCE</scope>
</reference>
<evidence type="ECO:0000313" key="1">
    <source>
        <dbReference type="EMBL" id="CAJ2673588.1"/>
    </source>
</evidence>
<accession>A0ACB0LW86</accession>
<organism evidence="1 2">
    <name type="scientific">Trifolium pratense</name>
    <name type="common">Red clover</name>
    <dbReference type="NCBI Taxonomy" id="57577"/>
    <lineage>
        <taxon>Eukaryota</taxon>
        <taxon>Viridiplantae</taxon>
        <taxon>Streptophyta</taxon>
        <taxon>Embryophyta</taxon>
        <taxon>Tracheophyta</taxon>
        <taxon>Spermatophyta</taxon>
        <taxon>Magnoliopsida</taxon>
        <taxon>eudicotyledons</taxon>
        <taxon>Gunneridae</taxon>
        <taxon>Pentapetalae</taxon>
        <taxon>rosids</taxon>
        <taxon>fabids</taxon>
        <taxon>Fabales</taxon>
        <taxon>Fabaceae</taxon>
        <taxon>Papilionoideae</taxon>
        <taxon>50 kb inversion clade</taxon>
        <taxon>NPAAA clade</taxon>
        <taxon>Hologalegina</taxon>
        <taxon>IRL clade</taxon>
        <taxon>Trifolieae</taxon>
        <taxon>Trifolium</taxon>
    </lineage>
</organism>
<evidence type="ECO:0000313" key="2">
    <source>
        <dbReference type="Proteomes" id="UP001177021"/>
    </source>
</evidence>
<protein>
    <submittedName>
        <fullName evidence="1">Uncharacterized protein</fullName>
    </submittedName>
</protein>
<dbReference type="EMBL" id="CASHSV030000716">
    <property type="protein sequence ID" value="CAJ2673588.1"/>
    <property type="molecule type" value="Genomic_DNA"/>
</dbReference>
<comment type="caution">
    <text evidence="1">The sequence shown here is derived from an EMBL/GenBank/DDBJ whole genome shotgun (WGS) entry which is preliminary data.</text>
</comment>
<gene>
    <name evidence="1" type="ORF">MILVUS5_LOCUS37025</name>
</gene>